<feature type="compositionally biased region" description="Polar residues" evidence="5">
    <location>
        <begin position="1146"/>
        <end position="1156"/>
    </location>
</feature>
<evidence type="ECO:0000256" key="1">
    <source>
        <dbReference type="ARBA" id="ARBA00022729"/>
    </source>
</evidence>
<dbReference type="NCBIfam" id="NF033679">
    <property type="entry name" value="DNRLRE_dom"/>
    <property type="match status" value="1"/>
</dbReference>
<keyword evidence="9" id="KW-1185">Reference proteome</keyword>
<dbReference type="GO" id="GO:0000272">
    <property type="term" value="P:polysaccharide catabolic process"/>
    <property type="evidence" value="ECO:0007669"/>
    <property type="project" value="UniProtKB-KW"/>
</dbReference>
<dbReference type="EMBL" id="BMNK01000013">
    <property type="protein sequence ID" value="GGP13167.1"/>
    <property type="molecule type" value="Genomic_DNA"/>
</dbReference>
<comment type="caution">
    <text evidence="8">The sequence shown here is derived from an EMBL/GenBank/DDBJ whole genome shotgun (WGS) entry which is preliminary data.</text>
</comment>
<name>A0A918ADB1_9ACTN</name>
<keyword evidence="1 6" id="KW-0732">Signal</keyword>
<keyword evidence="4" id="KW-0624">Polysaccharide degradation</keyword>
<protein>
    <recommendedName>
        <fullName evidence="7">Fibronectin type-III domain-containing protein</fullName>
    </recommendedName>
</protein>
<reference evidence="8" key="1">
    <citation type="journal article" date="2014" name="Int. J. Syst. Evol. Microbiol.">
        <title>Complete genome sequence of Corynebacterium casei LMG S-19264T (=DSM 44701T), isolated from a smear-ripened cheese.</title>
        <authorList>
            <consortium name="US DOE Joint Genome Institute (JGI-PGF)"/>
            <person name="Walter F."/>
            <person name="Albersmeier A."/>
            <person name="Kalinowski J."/>
            <person name="Ruckert C."/>
        </authorList>
    </citation>
    <scope>NUCLEOTIDE SEQUENCE</scope>
    <source>
        <strain evidence="8">CGMCC 4.7430</strain>
    </source>
</reference>
<dbReference type="Proteomes" id="UP000660745">
    <property type="component" value="Unassembled WGS sequence"/>
</dbReference>
<feature type="compositionally biased region" description="Low complexity" evidence="5">
    <location>
        <begin position="610"/>
        <end position="622"/>
    </location>
</feature>
<dbReference type="InterPro" id="IPR014755">
    <property type="entry name" value="Cu-Rt/internalin_Ig-like"/>
</dbReference>
<dbReference type="InterPro" id="IPR006558">
    <property type="entry name" value="LamG-like"/>
</dbReference>
<dbReference type="Gene3D" id="2.60.40.1220">
    <property type="match status" value="2"/>
</dbReference>
<dbReference type="Pfam" id="PF13385">
    <property type="entry name" value="Laminin_G_3"/>
    <property type="match status" value="2"/>
</dbReference>
<dbReference type="InterPro" id="IPR029476">
    <property type="entry name" value="DNase_NucA_NucB"/>
</dbReference>
<dbReference type="GO" id="GO:0016798">
    <property type="term" value="F:hydrolase activity, acting on glycosyl bonds"/>
    <property type="evidence" value="ECO:0007669"/>
    <property type="project" value="UniProtKB-KW"/>
</dbReference>
<dbReference type="PROSITE" id="PS50853">
    <property type="entry name" value="FN3"/>
    <property type="match status" value="1"/>
</dbReference>
<dbReference type="Gene3D" id="2.60.40.10">
    <property type="entry name" value="Immunoglobulins"/>
    <property type="match status" value="1"/>
</dbReference>
<dbReference type="Pfam" id="PF14040">
    <property type="entry name" value="DNase_NucA_NucB"/>
    <property type="match status" value="1"/>
</dbReference>
<evidence type="ECO:0000256" key="5">
    <source>
        <dbReference type="SAM" id="MobiDB-lite"/>
    </source>
</evidence>
<dbReference type="InterPro" id="IPR013783">
    <property type="entry name" value="Ig-like_fold"/>
</dbReference>
<dbReference type="PANTHER" id="PTHR47635">
    <property type="entry name" value="CUB DOMAIN-CONTAINING PROTEIN"/>
    <property type="match status" value="1"/>
</dbReference>
<reference evidence="8" key="2">
    <citation type="submission" date="2020-09" db="EMBL/GenBank/DDBJ databases">
        <authorList>
            <person name="Sun Q."/>
            <person name="Zhou Y."/>
        </authorList>
    </citation>
    <scope>NUCLEOTIDE SEQUENCE</scope>
    <source>
        <strain evidence="8">CGMCC 4.7430</strain>
    </source>
</reference>
<evidence type="ECO:0000313" key="9">
    <source>
        <dbReference type="Proteomes" id="UP000660745"/>
    </source>
</evidence>
<keyword evidence="3" id="KW-0326">Glycosidase</keyword>
<feature type="signal peptide" evidence="6">
    <location>
        <begin position="1"/>
        <end position="37"/>
    </location>
</feature>
<evidence type="ECO:0000256" key="4">
    <source>
        <dbReference type="ARBA" id="ARBA00023326"/>
    </source>
</evidence>
<feature type="compositionally biased region" description="Acidic residues" evidence="5">
    <location>
        <begin position="587"/>
        <end position="598"/>
    </location>
</feature>
<evidence type="ECO:0000313" key="8">
    <source>
        <dbReference type="EMBL" id="GGP13167.1"/>
    </source>
</evidence>
<evidence type="ECO:0000256" key="2">
    <source>
        <dbReference type="ARBA" id="ARBA00023157"/>
    </source>
</evidence>
<keyword evidence="3" id="KW-0378">Hydrolase</keyword>
<dbReference type="InterPro" id="IPR013320">
    <property type="entry name" value="ConA-like_dom_sf"/>
</dbReference>
<keyword evidence="4" id="KW-0119">Carbohydrate metabolism</keyword>
<evidence type="ECO:0000256" key="3">
    <source>
        <dbReference type="ARBA" id="ARBA00023295"/>
    </source>
</evidence>
<feature type="domain" description="Fibronectin type-III" evidence="7">
    <location>
        <begin position="1033"/>
        <end position="1129"/>
    </location>
</feature>
<feature type="chain" id="PRO_5037778043" description="Fibronectin type-III domain-containing protein" evidence="6">
    <location>
        <begin position="38"/>
        <end position="1845"/>
    </location>
</feature>
<dbReference type="SMART" id="SM00060">
    <property type="entry name" value="FN3"/>
    <property type="match status" value="1"/>
</dbReference>
<dbReference type="Pfam" id="PF13205">
    <property type="entry name" value="Big_5"/>
    <property type="match status" value="2"/>
</dbReference>
<dbReference type="PANTHER" id="PTHR47635:SF2">
    <property type="entry name" value="LAMG-LIKE JELLYROLL FOLD DOMAIN-CONTAINING PROTEIN"/>
    <property type="match status" value="1"/>
</dbReference>
<dbReference type="CDD" id="cd00063">
    <property type="entry name" value="FN3"/>
    <property type="match status" value="1"/>
</dbReference>
<gene>
    <name evidence="8" type="ORF">GCM10012278_63870</name>
</gene>
<dbReference type="InterPro" id="IPR036116">
    <property type="entry name" value="FN3_sf"/>
</dbReference>
<evidence type="ECO:0000256" key="6">
    <source>
        <dbReference type="SAM" id="SignalP"/>
    </source>
</evidence>
<feature type="region of interest" description="Disordered" evidence="5">
    <location>
        <begin position="1146"/>
        <end position="1165"/>
    </location>
</feature>
<sequence length="1845" mass="194902">MTTNQPASGLSTRTRRRAALIAALALPLSLMSAPAIAQGPTPSPTPASASTPPDTSPELKAAWDKAATSGKPVEVPSRFTETMKVWANPDGKNMRAELYTRPVQLKNPASGAWEPVDTRIVTRDGKLQAARVKTPLTFGARGAKQLVSADGEKGKTGLKVTRTLPEPKVSGSTVTYPDAVAPGTDLVVRAQADGFISQVVFRQRPTGPVTVRLPLTLPEGTTFGKTPDGRPQLKNAKGKAAAAPIVLTAMDAKVETSPEEGKSSPVDARVQISGSTSELVFTPDEKFLADPAVTYPVTIAAADDWFGGGEPTDAWVSKNNPGSNNAAAGWLRAGTTQTSADVARVYLKFDTDDPVLEGATVLDADLWVWNYKSGGPNGQLCGDPMSGSGIGAALITSTWETSTLNWSRQPTLAGVAGESGNKAGYNYEADPASWCAKEEKLVHRVTGMARGWIEQGVDNHGMVLRAVTESPAINWRQYYASEHNGDPYPGYRHPPTLMIQYTPAPATYVVVPRSYDGPTPPEPDWESDKAYMDAGNVYHDELPPARALTPEEAMAEAKAEGRSAKTRFLDAYYPDDLTDQELVDGMVFEEDPPPDEVPPDPNPLPEEDTTPPVVSGTTPPDGQTGVPIGGAIKAVFDEPVTDAQITVKDAQGADVAGSTAMNATDTTLTFTPGAALTPATVYTAEVSGAKDYPGNAMAGTHSWSFTTGGPDAEAPAVTVTDPGRDATGVPTSTAVKVTFSETVSAAQVTLKNPSGEDVQGTLAGGDAVWTFTPASPLAAQTVYRAEVMGARDTSGNTMTPYTWSFTTAADTPQPTPGLVAAYGMNEGSGTSVADSSGQNNTGAATAASWQNGKYGKALSFNGSSSWVTVQDAASLRLTTGMTLSAWVNPASVANWSSVVGKELSDDGGVSYLLYAANGGSVPSGWVQPEPSASVSVAGTSPLPVNAWSHLAVTYDGTYLRLFVNGQQVAETEFGESLHDDGSPLRIGGNDPWKEYFRGLIDEVRVYNRAQSAAEIQTDMNTPVGRPQPPDTQAPTAPGSLTATGGPRSASLTWTAATDNVGVTGYTIHRSTTPGFTPSDANRVGSVQSTSFLDAGLAAGTYYYQVRAVDAAGNTGPASAEASATATEPPVNQGLVAAYGMDEGSGTTVGDASGRNNTGVATDTTWTTGRHGRALSFNGTSSWVTVPHSSALRLTSALTLSAWVRPSTADDQWHTVLMKETDQGGSYGLYSSIGEGPAAWLETADDQGGVAYYEPLPANQWSHLAVTYDGSDATLYVNGAQVEQTPFTGALFDDGGALRIGGNGVWEEYFSGRIDEVRIYNRAQTAAQIQTDMNAPIGAGASGTAQRLSTATTDPARITKLTVDDSRTDKGATATSRLTAWLPAGRDGEAKVDVEIAGKPTKSVKANKVTTDKQLIWSGQATADAGDSRVTLPVPKDRLRAGQEVRWRARLTGPGSTGSWTGWHDLTAGTAGTATTTAADPTPATIKRVLPSGAATSTPTATYQQCHNATTTGNAPYAISPSRFAHCRYSGWVIHVWKSFLGFPDYAGKIEGHQLTYLQGTIDKREFTVRKHIYIDKVEGEPPAGLRFANRIGSNSQGCVAGAAAGMTGSHTVAQWKQAAATQWHITQTFTSGPGTGYHLKSDCTINYSVIPKHPQDGTESSTPVHAEGTFRCDKSPQVKYHNKRGGGCVHLAAVPSFTMTRNDANPRGTTFPNMYDHIKTAFTPGAKTYPEPGGKSYPDLTQAKNIPGGSWRSPLTRHGYEPTRVGLRTTAGRVCEKEVKKEEGKDCDEFPFASTLEGATRANPPHNFSVRRIGETENQDHGLVLKAWYSNNRMLNFDQFWIDIQ</sequence>
<proteinExistence type="predicted"/>
<feature type="region of interest" description="Disordered" evidence="5">
    <location>
        <begin position="587"/>
        <end position="623"/>
    </location>
</feature>
<keyword evidence="2" id="KW-1015">Disulfide bond</keyword>
<feature type="region of interest" description="Disordered" evidence="5">
    <location>
        <begin position="1737"/>
        <end position="1760"/>
    </location>
</feature>
<organism evidence="8 9">
    <name type="scientific">Nonomuraea glycinis</name>
    <dbReference type="NCBI Taxonomy" id="2047744"/>
    <lineage>
        <taxon>Bacteria</taxon>
        <taxon>Bacillati</taxon>
        <taxon>Actinomycetota</taxon>
        <taxon>Actinomycetes</taxon>
        <taxon>Streptosporangiales</taxon>
        <taxon>Streptosporangiaceae</taxon>
        <taxon>Nonomuraea</taxon>
    </lineage>
</organism>
<feature type="region of interest" description="Disordered" evidence="5">
    <location>
        <begin position="34"/>
        <end position="72"/>
    </location>
</feature>
<feature type="region of interest" description="Disordered" evidence="5">
    <location>
        <begin position="1015"/>
        <end position="1049"/>
    </location>
</feature>
<dbReference type="InterPro" id="IPR003961">
    <property type="entry name" value="FN3_dom"/>
</dbReference>
<dbReference type="SUPFAM" id="SSF49899">
    <property type="entry name" value="Concanavalin A-like lectins/glucanases"/>
    <property type="match status" value="2"/>
</dbReference>
<accession>A0A918ADB1</accession>
<dbReference type="SUPFAM" id="SSF49265">
    <property type="entry name" value="Fibronectin type III"/>
    <property type="match status" value="1"/>
</dbReference>
<dbReference type="Gene3D" id="2.60.120.200">
    <property type="match status" value="2"/>
</dbReference>
<dbReference type="SMART" id="SM00560">
    <property type="entry name" value="LamGL"/>
    <property type="match status" value="2"/>
</dbReference>
<dbReference type="InterPro" id="IPR032812">
    <property type="entry name" value="SbsA_Ig"/>
</dbReference>
<evidence type="ECO:0000259" key="7">
    <source>
        <dbReference type="PROSITE" id="PS50853"/>
    </source>
</evidence>